<dbReference type="PANTHER" id="PTHR13222">
    <property type="entry name" value="RB1-INDUCIBLE COILED-COIL"/>
    <property type="match status" value="1"/>
</dbReference>
<proteinExistence type="inferred from homology"/>
<feature type="domain" description="Autophagy protein ATG17-like" evidence="9">
    <location>
        <begin position="227"/>
        <end position="591"/>
    </location>
</feature>
<evidence type="ECO:0000256" key="6">
    <source>
        <dbReference type="RuleBase" id="RU367075"/>
    </source>
</evidence>
<dbReference type="GO" id="GO:0000045">
    <property type="term" value="P:autophagosome assembly"/>
    <property type="evidence" value="ECO:0007669"/>
    <property type="project" value="UniProtKB-UniRule"/>
</dbReference>
<evidence type="ECO:0000256" key="8">
    <source>
        <dbReference type="SAM" id="MobiDB-lite"/>
    </source>
</evidence>
<feature type="coiled-coil region" evidence="7">
    <location>
        <begin position="990"/>
        <end position="1024"/>
    </location>
</feature>
<feature type="domain" description="Autophagy-related protein 11 C-terminal" evidence="10">
    <location>
        <begin position="1133"/>
        <end position="1270"/>
    </location>
</feature>
<organism evidence="11">
    <name type="scientific">Pseudozyma antarctica</name>
    <name type="common">Yeast</name>
    <name type="synonym">Candida antarctica</name>
    <dbReference type="NCBI Taxonomy" id="84753"/>
    <lineage>
        <taxon>Eukaryota</taxon>
        <taxon>Fungi</taxon>
        <taxon>Dikarya</taxon>
        <taxon>Basidiomycota</taxon>
        <taxon>Ustilaginomycotina</taxon>
        <taxon>Ustilaginomycetes</taxon>
        <taxon>Ustilaginales</taxon>
        <taxon>Ustilaginaceae</taxon>
        <taxon>Moesziomyces</taxon>
    </lineage>
</organism>
<evidence type="ECO:0000256" key="1">
    <source>
        <dbReference type="ARBA" id="ARBA00009729"/>
    </source>
</evidence>
<feature type="compositionally biased region" description="Basic and acidic residues" evidence="8">
    <location>
        <begin position="1354"/>
        <end position="1365"/>
    </location>
</feature>
<dbReference type="GO" id="GO:0000422">
    <property type="term" value="P:autophagy of mitochondrion"/>
    <property type="evidence" value="ECO:0007669"/>
    <property type="project" value="TreeGrafter"/>
</dbReference>
<dbReference type="GO" id="GO:0034727">
    <property type="term" value="P:piecemeal microautophagy of the nucleus"/>
    <property type="evidence" value="ECO:0007669"/>
    <property type="project" value="TreeGrafter"/>
</dbReference>
<evidence type="ECO:0000259" key="9">
    <source>
        <dbReference type="Pfam" id="PF04108"/>
    </source>
</evidence>
<evidence type="ECO:0000313" key="12">
    <source>
        <dbReference type="Proteomes" id="UP000053758"/>
    </source>
</evidence>
<dbReference type="PANTHER" id="PTHR13222:SF1">
    <property type="entry name" value="RB1-INDUCIBLE COILED-COIL PROTEIN 1"/>
    <property type="match status" value="1"/>
</dbReference>
<evidence type="ECO:0000259" key="10">
    <source>
        <dbReference type="Pfam" id="PF10377"/>
    </source>
</evidence>
<feature type="compositionally biased region" description="Polar residues" evidence="8">
    <location>
        <begin position="1484"/>
        <end position="1493"/>
    </location>
</feature>
<evidence type="ECO:0000256" key="4">
    <source>
        <dbReference type="ARBA" id="ARBA00023006"/>
    </source>
</evidence>
<feature type="region of interest" description="Disordered" evidence="8">
    <location>
        <begin position="1738"/>
        <end position="1757"/>
    </location>
</feature>
<keyword evidence="4 6" id="KW-0072">Autophagy</keyword>
<comment type="similarity">
    <text evidence="1 6">Belongs to the ATG11 family.</text>
</comment>
<dbReference type="GO" id="GO:0015031">
    <property type="term" value="P:protein transport"/>
    <property type="evidence" value="ECO:0007669"/>
    <property type="project" value="UniProtKB-KW"/>
</dbReference>
<comment type="subunit">
    <text evidence="6">Homodimer.</text>
</comment>
<dbReference type="GO" id="GO:0060090">
    <property type="term" value="F:molecular adaptor activity"/>
    <property type="evidence" value="ECO:0007669"/>
    <property type="project" value="TreeGrafter"/>
</dbReference>
<feature type="region of interest" description="Disordered" evidence="8">
    <location>
        <begin position="1769"/>
        <end position="1793"/>
    </location>
</feature>
<dbReference type="Pfam" id="PF10377">
    <property type="entry name" value="ATG11"/>
    <property type="match status" value="1"/>
</dbReference>
<dbReference type="InterPro" id="IPR040040">
    <property type="entry name" value="ATG11"/>
</dbReference>
<keyword evidence="2 6" id="KW-0813">Transport</keyword>
<feature type="compositionally biased region" description="Polar residues" evidence="8">
    <location>
        <begin position="1566"/>
        <end position="1575"/>
    </location>
</feature>
<feature type="region of interest" description="Disordered" evidence="8">
    <location>
        <begin position="1474"/>
        <end position="1552"/>
    </location>
</feature>
<feature type="compositionally biased region" description="Low complexity" evidence="8">
    <location>
        <begin position="1771"/>
        <end position="1781"/>
    </location>
</feature>
<keyword evidence="6" id="KW-0472">Membrane</keyword>
<dbReference type="InterPro" id="IPR019460">
    <property type="entry name" value="Atg11_C"/>
</dbReference>
<keyword evidence="12" id="KW-1185">Reference proteome</keyword>
<gene>
    <name evidence="11" type="ORF">PAN0_006c2858</name>
</gene>
<feature type="region of interest" description="Disordered" evidence="8">
    <location>
        <begin position="1438"/>
        <end position="1460"/>
    </location>
</feature>
<feature type="region of interest" description="Disordered" evidence="8">
    <location>
        <begin position="1276"/>
        <end position="1417"/>
    </location>
</feature>
<dbReference type="GO" id="GO:0019901">
    <property type="term" value="F:protein kinase binding"/>
    <property type="evidence" value="ECO:0007669"/>
    <property type="project" value="TreeGrafter"/>
</dbReference>
<comment type="subcellular location">
    <subcellularLocation>
        <location evidence="6">Preautophagosomal structure membrane</location>
        <topology evidence="6">Peripheral membrane protein</topology>
    </subcellularLocation>
    <subcellularLocation>
        <location evidence="6">Vacuole membrane</location>
        <topology evidence="6">Peripheral membrane protein</topology>
    </subcellularLocation>
    <text evidence="6">During pexophagy, accumulates in the vacuolar membrane region, where the peroxisomes contact the vacuole.</text>
</comment>
<dbReference type="GO" id="GO:0034045">
    <property type="term" value="C:phagophore assembly site membrane"/>
    <property type="evidence" value="ECO:0007669"/>
    <property type="project" value="UniProtKB-SubCell"/>
</dbReference>
<keyword evidence="3 6" id="KW-0653">Protein transport</keyword>
<feature type="region of interest" description="Disordered" evidence="8">
    <location>
        <begin position="686"/>
        <end position="711"/>
    </location>
</feature>
<evidence type="ECO:0000256" key="5">
    <source>
        <dbReference type="ARBA" id="ARBA00023054"/>
    </source>
</evidence>
<feature type="compositionally biased region" description="Low complexity" evidence="8">
    <location>
        <begin position="1393"/>
        <end position="1417"/>
    </location>
</feature>
<keyword evidence="6" id="KW-0926">Vacuole</keyword>
<dbReference type="Proteomes" id="UP000053758">
    <property type="component" value="Unassembled WGS sequence"/>
</dbReference>
<dbReference type="Pfam" id="PF04108">
    <property type="entry name" value="ATG17_like"/>
    <property type="match status" value="1"/>
</dbReference>
<feature type="region of interest" description="Disordered" evidence="8">
    <location>
        <begin position="1566"/>
        <end position="1595"/>
    </location>
</feature>
<dbReference type="HOGENOM" id="CLU_235489_0_0_1"/>
<feature type="compositionally biased region" description="Basic and acidic residues" evidence="8">
    <location>
        <begin position="1374"/>
        <end position="1383"/>
    </location>
</feature>
<dbReference type="EMBL" id="DF830073">
    <property type="protein sequence ID" value="GAK64644.1"/>
    <property type="molecule type" value="Genomic_DNA"/>
</dbReference>
<dbReference type="GeneID" id="26303668"/>
<dbReference type="GO" id="GO:0005774">
    <property type="term" value="C:vacuolar membrane"/>
    <property type="evidence" value="ECO:0007669"/>
    <property type="project" value="UniProtKB-SubCell"/>
</dbReference>
<feature type="compositionally biased region" description="Low complexity" evidence="8">
    <location>
        <begin position="1626"/>
        <end position="1635"/>
    </location>
</feature>
<feature type="region of interest" description="Disordered" evidence="8">
    <location>
        <begin position="1040"/>
        <end position="1071"/>
    </location>
</feature>
<feature type="region of interest" description="Disordered" evidence="8">
    <location>
        <begin position="149"/>
        <end position="178"/>
    </location>
</feature>
<reference evidence="11" key="1">
    <citation type="submission" date="2014-07" db="EMBL/GenBank/DDBJ databases">
        <title>Draft genome sequence of the yeast Pseudozyma antarctica JCM 10317 known as a producer of lipase B which used in a wide range of industrial applications.</title>
        <authorList>
            <person name="Morita T."/>
            <person name="Saika A."/>
            <person name="Koike H."/>
        </authorList>
    </citation>
    <scope>NUCLEOTIDE SEQUENCE</scope>
    <source>
        <strain evidence="11">JCM 10317</strain>
    </source>
</reference>
<feature type="compositionally biased region" description="Low complexity" evidence="8">
    <location>
        <begin position="1448"/>
        <end position="1460"/>
    </location>
</feature>
<dbReference type="GO" id="GO:1990316">
    <property type="term" value="C:Atg1/ULK1 kinase complex"/>
    <property type="evidence" value="ECO:0007669"/>
    <property type="project" value="TreeGrafter"/>
</dbReference>
<evidence type="ECO:0000256" key="3">
    <source>
        <dbReference type="ARBA" id="ARBA00022927"/>
    </source>
</evidence>
<dbReference type="GO" id="GO:0061709">
    <property type="term" value="P:reticulophagy"/>
    <property type="evidence" value="ECO:0007669"/>
    <property type="project" value="TreeGrafter"/>
</dbReference>
<protein>
    <recommendedName>
        <fullName evidence="6">Autophagy-related protein 11</fullName>
    </recommendedName>
</protein>
<feature type="region of interest" description="Disordered" evidence="8">
    <location>
        <begin position="324"/>
        <end position="354"/>
    </location>
</feature>
<comment type="function">
    <text evidence="6">Involved in cytoplasm to vacuole transport (Cvt), pexophagy, mitophagy and nucleophagy. Recruits mitochondria for their selective degradation via autophagy (mitophagy) during starvation. Works as scaffold proteins that recruit ATG proteins to the pre-autophagosome (PAS), the site of vesicle/autophagosome formation. Required for the Cvt vesicles completion.</text>
</comment>
<dbReference type="RefSeq" id="XP_014656987.1">
    <property type="nucleotide sequence ID" value="XM_014801501.1"/>
</dbReference>
<name>A0A081CD98_PSEA2</name>
<feature type="compositionally biased region" description="Low complexity" evidence="8">
    <location>
        <begin position="1286"/>
        <end position="1299"/>
    </location>
</feature>
<feature type="compositionally biased region" description="Polar residues" evidence="8">
    <location>
        <begin position="1312"/>
        <end position="1333"/>
    </location>
</feature>
<dbReference type="GO" id="GO:0034517">
    <property type="term" value="P:ribophagy"/>
    <property type="evidence" value="ECO:0007669"/>
    <property type="project" value="TreeGrafter"/>
</dbReference>
<feature type="region of interest" description="Disordered" evidence="8">
    <location>
        <begin position="1609"/>
        <end position="1637"/>
    </location>
</feature>
<feature type="compositionally biased region" description="Low complexity" evidence="8">
    <location>
        <begin position="149"/>
        <end position="158"/>
    </location>
</feature>
<dbReference type="GO" id="GO:1903599">
    <property type="term" value="P:positive regulation of autophagy of mitochondrion"/>
    <property type="evidence" value="ECO:0007669"/>
    <property type="project" value="UniProtKB-UniRule"/>
</dbReference>
<sequence length="1971" mass="211621">MRPSEDWVISGSKTREGSAGAASITHGSAAITFLATQHLPSLRIIDFANWGPSRQQIASYFLLYAKPPWIHSRSPPSIFTHATCDRTGTTACIIIATAQVPLVQSLRPSDLINHEGQIPSDAIICMASDGSQLKQELLDRIVQQSATSTSASSSTVAARPHPSASTSNPSTPEAHPESHTHEFFVYNRDFLYTDPTELAAELAEHAVLDPVPPFPQAEIAFPPTPKSLEALVTWTAEISTLVADHEHTCRDLLSRITLIARSLQVALANLRDHADNIENGAKALIDDVAQKELTRMNSLLQGYERDLRILGMVSIHPRLQSSGAQMATTSATTTASGSAQNGQSNGSAAAAKPKHRTLGDYISKSKMSAVADACQRVFTELRERIERIDVDLTLIRNDTQGLSDEVEATTPEVADETYQRVAEALARTRELQAFIESTCSPDAQGWPVADKIDRATFDRIVSSANELLLLNEVVREAVQRLTQDRNDILERSLHLLVDISGIQSEFTETGSLLAAVDADLHSNKLDGFKHLHRLKNMLWAYGATVVEVVRRREFAKHFLGKSQSLAELMAKLSASEWKRRQFYRNDVSSLLPWEVKGMDDKPPSLEITTPRVSNEGTADLSLADLQALYELLDQVDLRLREEAEGQDAAASPIPEVKAALQSLAAALQDLDDEFIHLVNLQLLNKEDDEDGSDDDTDESGSDTSIRARKRERRRQRLTASLAAANDQELAQLRRELAAVKAAKDEAERALKAEGESRALGLKAEIETLKRQLETGKSDATQREAEKREAQDRIDTLVADLEVERERRLNMVDEVNQLRRDLEQSHRSEAEAKQEAMEDAERVAELEAQAHELHVELEEAKVARIDASKRIEALLSEGSSAEDELRTAQARIDELTEQLSNAHAEAAKARETTAEIEAVKERQIRSYRAEADGDRAILEEKVRALKADLDAKVQLLQQQTAIASRAEQSRIPDREAIELLRGQLQAADVAHEEIVKEMDRAKEIADEAEASRRDVEASRQQLLERTRGLLAKVSQLRKTVRAMPVHSSSRQASSSSNAAVAAGNGATSSSAPAGSAAAVAQRAIAASTGSLSASDLSESQRQAALDAFEAEAEGANFETTLDALRAFDAVEMYNEVKAKLDSLNVLVRKWQKAWKSANDKVTKANAAARDKIAFRNFQSGDLALFLPTRNSNLAAKPWAAFNISFPHFFLNAKGPLAEQLRTKEWIVARITTITDCVVPAAPDADADAKEDEAANPFRLPAGVRYFLLDVETYSGHSSAPQLKSRKSSSAALDSESTSALRGSDKQAAPAHPRSQSEGTLTGLQKVSNESQTVPTDVKGDPPTAAPTNEAAVEAQDARGGSDEDKAGQTSGFSLRSEKSEKLDVPDQPTPPMQTPDTSPHIGSAKLPDAAASASVADSRTAATSAAPASALTRAIRSTSPAASMKTGRWRAGSSASASGSPWAARGIMGIAEEADARNERDGDASSATGSTSHRTALIEHATLAPAFGRPNKHREGGSRGRIASPSSTEGGMEGRGVTSAPASQTRSEGIAIRVSRPLRSELVDTAVSNPFSQSPGPASLPAGREGLGTLGRSAQRKSSLNIATTAATAAPSVQRWPGGSDGVVKRSASSASTASNAGGGIRINGRSILVDTLSMGRHQRQTSASSAAVAATSAVTAHAVPGAFPSSFSSSGSLAEPASPQLGAPALPAAEDAAASPRKPSRSFFSQTLGRLSGVAAQTVGPPFAPAGDTAREARKQPRPSLFAAVAPFDEQQPQQPQQPQGAEGGASGFSNASASSAEGLLKRLECSRDARVSGVDFSAPSRVYWGRTSDVASSQLIRLSIHASDPVSGIGSIGNVQPVELFRRNLLPLTPKPCRMPVVAATSALVLAALFNGEVWTLQATMRESSRRRSFPPWRELGPRRGSPQWARQDLFQVRQARALVSASNCSDGHLRLPMLNRSWIAIPSGHDLNS</sequence>
<evidence type="ECO:0000256" key="7">
    <source>
        <dbReference type="SAM" id="Coils"/>
    </source>
</evidence>
<feature type="compositionally biased region" description="Acidic residues" evidence="8">
    <location>
        <begin position="686"/>
        <end position="700"/>
    </location>
</feature>
<keyword evidence="5 7" id="KW-0175">Coiled coil</keyword>
<evidence type="ECO:0000256" key="2">
    <source>
        <dbReference type="ARBA" id="ARBA00022448"/>
    </source>
</evidence>
<feature type="compositionally biased region" description="Low complexity" evidence="8">
    <location>
        <begin position="324"/>
        <end position="351"/>
    </location>
</feature>
<evidence type="ECO:0000313" key="11">
    <source>
        <dbReference type="EMBL" id="GAK64644.1"/>
    </source>
</evidence>
<dbReference type="InterPro" id="IPR045326">
    <property type="entry name" value="ATG17-like_dom"/>
</dbReference>
<accession>A0A081CD98</accession>
<feature type="compositionally biased region" description="Low complexity" evidence="8">
    <location>
        <begin position="1046"/>
        <end position="1071"/>
    </location>
</feature>